<feature type="domain" description="Phospholipid/glycerol acyltransferase" evidence="5">
    <location>
        <begin position="84"/>
        <end position="198"/>
    </location>
</feature>
<dbReference type="InterPro" id="IPR002123">
    <property type="entry name" value="Plipid/glycerol_acylTrfase"/>
</dbReference>
<name>A0A9W6N772_9HYPH</name>
<comment type="caution">
    <text evidence="6">The sequence shown here is derived from an EMBL/GenBank/DDBJ whole genome shotgun (WGS) entry which is preliminary data.</text>
</comment>
<evidence type="ECO:0000256" key="2">
    <source>
        <dbReference type="ARBA" id="ARBA00022679"/>
    </source>
</evidence>
<dbReference type="GO" id="GO:0003841">
    <property type="term" value="F:1-acylglycerol-3-phosphate O-acyltransferase activity"/>
    <property type="evidence" value="ECO:0007669"/>
    <property type="project" value="TreeGrafter"/>
</dbReference>
<dbReference type="EMBL" id="BSFL01000002">
    <property type="protein sequence ID" value="GLK80233.1"/>
    <property type="molecule type" value="Genomic_DNA"/>
</dbReference>
<keyword evidence="4" id="KW-1133">Transmembrane helix</keyword>
<dbReference type="SMART" id="SM00563">
    <property type="entry name" value="PlsC"/>
    <property type="match status" value="1"/>
</dbReference>
<dbReference type="Pfam" id="PF01553">
    <property type="entry name" value="Acyltransferase"/>
    <property type="match status" value="1"/>
</dbReference>
<evidence type="ECO:0000259" key="5">
    <source>
        <dbReference type="SMART" id="SM00563"/>
    </source>
</evidence>
<sequence length="261" mass="28992">MTQSVLRRRAGDVVFWRSLAFNVLFGLQLVVIALATVPVVLFFPRRHVLGVAKFWCRANLWLLKTVVGIEVEMRGLEHAPHGAALIASKHQSALETFAVVPFIDDPLFVLKRELTWTPFFGWFLMRLKMIAINRSAGGDALAQMLAQARTAAADGRQIIIYPEGTRRPVGVEPRYKQGIVHLYVELGLPVTPVAIDTGVFWPRGTLKRRKGRAVIQFLEPIAPGLARADFERLLRDRIEQASNALAAEATGADAPGVLQRI</sequence>
<proteinExistence type="predicted"/>
<dbReference type="PANTHER" id="PTHR10434:SF40">
    <property type="entry name" value="1-ACYL-SN-GLYCEROL-3-PHOSPHATE ACYLTRANSFERASE"/>
    <property type="match status" value="1"/>
</dbReference>
<reference evidence="6" key="2">
    <citation type="submission" date="2023-01" db="EMBL/GenBank/DDBJ databases">
        <authorList>
            <person name="Sun Q."/>
            <person name="Evtushenko L."/>
        </authorList>
    </citation>
    <scope>NUCLEOTIDE SEQUENCE</scope>
    <source>
        <strain evidence="6">VKM B-2748</strain>
    </source>
</reference>
<protein>
    <submittedName>
        <fullName evidence="6">1-acyl-sn-glycerol-3-phosphate acyltransferase</fullName>
    </submittedName>
</protein>
<evidence type="ECO:0000256" key="1">
    <source>
        <dbReference type="ARBA" id="ARBA00005189"/>
    </source>
</evidence>
<dbReference type="Proteomes" id="UP001143309">
    <property type="component" value="Unassembled WGS sequence"/>
</dbReference>
<keyword evidence="2" id="KW-0808">Transferase</keyword>
<dbReference type="PANTHER" id="PTHR10434">
    <property type="entry name" value="1-ACYL-SN-GLYCEROL-3-PHOSPHATE ACYLTRANSFERASE"/>
    <property type="match status" value="1"/>
</dbReference>
<keyword evidence="4" id="KW-0472">Membrane</keyword>
<feature type="transmembrane region" description="Helical" evidence="4">
    <location>
        <begin position="20"/>
        <end position="43"/>
    </location>
</feature>
<evidence type="ECO:0000313" key="6">
    <source>
        <dbReference type="EMBL" id="GLK80233.1"/>
    </source>
</evidence>
<comment type="pathway">
    <text evidence="1">Lipid metabolism.</text>
</comment>
<keyword evidence="7" id="KW-1185">Reference proteome</keyword>
<organism evidence="6 7">
    <name type="scientific">Methylopila turkensis</name>
    <dbReference type="NCBI Taxonomy" id="1437816"/>
    <lineage>
        <taxon>Bacteria</taxon>
        <taxon>Pseudomonadati</taxon>
        <taxon>Pseudomonadota</taxon>
        <taxon>Alphaproteobacteria</taxon>
        <taxon>Hyphomicrobiales</taxon>
        <taxon>Methylopilaceae</taxon>
        <taxon>Methylopila</taxon>
    </lineage>
</organism>
<keyword evidence="4" id="KW-0812">Transmembrane</keyword>
<dbReference type="RefSeq" id="WP_271200702.1">
    <property type="nucleotide sequence ID" value="NZ_BSFL01000002.1"/>
</dbReference>
<gene>
    <name evidence="6" type="ORF">GCM10008174_19740</name>
</gene>
<accession>A0A9W6N772</accession>
<evidence type="ECO:0000256" key="3">
    <source>
        <dbReference type="ARBA" id="ARBA00023315"/>
    </source>
</evidence>
<evidence type="ECO:0000256" key="4">
    <source>
        <dbReference type="SAM" id="Phobius"/>
    </source>
</evidence>
<reference evidence="6" key="1">
    <citation type="journal article" date="2014" name="Int. J. Syst. Evol. Microbiol.">
        <title>Complete genome sequence of Corynebacterium casei LMG S-19264T (=DSM 44701T), isolated from a smear-ripened cheese.</title>
        <authorList>
            <consortium name="US DOE Joint Genome Institute (JGI-PGF)"/>
            <person name="Walter F."/>
            <person name="Albersmeier A."/>
            <person name="Kalinowski J."/>
            <person name="Ruckert C."/>
        </authorList>
    </citation>
    <scope>NUCLEOTIDE SEQUENCE</scope>
    <source>
        <strain evidence="6">VKM B-2748</strain>
    </source>
</reference>
<dbReference type="CDD" id="cd07989">
    <property type="entry name" value="LPLAT_AGPAT-like"/>
    <property type="match status" value="1"/>
</dbReference>
<dbReference type="SUPFAM" id="SSF69593">
    <property type="entry name" value="Glycerol-3-phosphate (1)-acyltransferase"/>
    <property type="match status" value="1"/>
</dbReference>
<keyword evidence="3 6" id="KW-0012">Acyltransferase</keyword>
<evidence type="ECO:0000313" key="7">
    <source>
        <dbReference type="Proteomes" id="UP001143309"/>
    </source>
</evidence>
<dbReference type="GO" id="GO:0006654">
    <property type="term" value="P:phosphatidic acid biosynthetic process"/>
    <property type="evidence" value="ECO:0007669"/>
    <property type="project" value="TreeGrafter"/>
</dbReference>
<dbReference type="AlphaFoldDB" id="A0A9W6N772"/>